<dbReference type="EMBL" id="NMTW01000053">
    <property type="protein sequence ID" value="PDX74140.1"/>
    <property type="molecule type" value="Genomic_DNA"/>
</dbReference>
<gene>
    <name evidence="2" type="ORF">CGS56_13940</name>
    <name evidence="3" type="ORF">CGS58_06890</name>
    <name evidence="1" type="ORF">GKD85_01690</name>
</gene>
<evidence type="ECO:0000313" key="3">
    <source>
        <dbReference type="EMBL" id="PDX81411.1"/>
    </source>
</evidence>
<reference evidence="1 6" key="3">
    <citation type="journal article" date="2019" name="Nat. Med.">
        <title>A library of human gut bacterial isolates paired with longitudinal multiomics data enables mechanistic microbiome research.</title>
        <authorList>
            <person name="Poyet M."/>
            <person name="Groussin M."/>
            <person name="Gibbons S.M."/>
            <person name="Avila-Pacheco J."/>
            <person name="Jiang X."/>
            <person name="Kearney S.M."/>
            <person name="Perrotta A.R."/>
            <person name="Berdy B."/>
            <person name="Zhao S."/>
            <person name="Lieberman T.D."/>
            <person name="Swanson P.K."/>
            <person name="Smith M."/>
            <person name="Roesemann S."/>
            <person name="Alexander J.E."/>
            <person name="Rich S.A."/>
            <person name="Livny J."/>
            <person name="Vlamakis H."/>
            <person name="Clish C."/>
            <person name="Bullock K."/>
            <person name="Deik A."/>
            <person name="Scott J."/>
            <person name="Pierce K.A."/>
            <person name="Xavier R.J."/>
            <person name="Alm E.J."/>
        </authorList>
    </citation>
    <scope>NUCLEOTIDE SEQUENCE [LARGE SCALE GENOMIC DNA]</scope>
    <source>
        <strain evidence="1 6">BIOML-B9</strain>
    </source>
</reference>
<reference evidence="4 5" key="1">
    <citation type="journal article" date="2017" name="Front. Microbiol.">
        <title>New Insights into the Diversity of the Genus Faecalibacterium.</title>
        <authorList>
            <person name="Benevides L."/>
            <person name="Burman S."/>
            <person name="Martin R."/>
            <person name="Robert V."/>
            <person name="Thomas M."/>
            <person name="Miquel S."/>
            <person name="Chain F."/>
            <person name="Sokol H."/>
            <person name="Bermudez-Humaran L.G."/>
            <person name="Morrison M."/>
            <person name="Langella P."/>
            <person name="Azevedo V.A."/>
            <person name="Chatel J.M."/>
            <person name="Soares S."/>
        </authorList>
    </citation>
    <scope>NUCLEOTIDE SEQUENCE [LARGE SCALE GENOMIC DNA]</scope>
    <source>
        <strain evidence="2 5">CNCM I 4573</strain>
        <strain evidence="3 4">CNCM I 4575</strain>
    </source>
</reference>
<comment type="caution">
    <text evidence="3">The sequence shown here is derived from an EMBL/GenBank/DDBJ whole genome shotgun (WGS) entry which is preliminary data.</text>
</comment>
<name>A0A2A7AQS3_9FIRM</name>
<evidence type="ECO:0000313" key="4">
    <source>
        <dbReference type="Proteomes" id="UP000220005"/>
    </source>
</evidence>
<evidence type="ECO:0000313" key="2">
    <source>
        <dbReference type="EMBL" id="PDX74140.1"/>
    </source>
</evidence>
<evidence type="ECO:0000313" key="1">
    <source>
        <dbReference type="EMBL" id="MSC79548.1"/>
    </source>
</evidence>
<dbReference type="Proteomes" id="UP000477010">
    <property type="component" value="Unassembled WGS sequence"/>
</dbReference>
<dbReference type="AlphaFoldDB" id="A0A2A7AQS3"/>
<dbReference type="Proteomes" id="UP000220157">
    <property type="component" value="Unassembled WGS sequence"/>
</dbReference>
<dbReference type="RefSeq" id="WP_097786147.1">
    <property type="nucleotide sequence ID" value="NZ_JBBNHN010000001.1"/>
</dbReference>
<dbReference type="InterPro" id="IPR009734">
    <property type="entry name" value="Myoviridae_GpU"/>
</dbReference>
<evidence type="ECO:0000313" key="5">
    <source>
        <dbReference type="Proteomes" id="UP000220157"/>
    </source>
</evidence>
<dbReference type="Pfam" id="PF06995">
    <property type="entry name" value="Phage_P2_GpU"/>
    <property type="match status" value="1"/>
</dbReference>
<protein>
    <recommendedName>
        <fullName evidence="7">Phage tail protein</fullName>
    </recommendedName>
</protein>
<reference evidence="3" key="2">
    <citation type="submission" date="2017-07" db="EMBL/GenBank/DDBJ databases">
        <authorList>
            <person name="Sun Z.S."/>
            <person name="Albrecht U."/>
            <person name="Echele G."/>
            <person name="Lee C.C."/>
        </authorList>
    </citation>
    <scope>NUCLEOTIDE SEQUENCE</scope>
    <source>
        <strain evidence="2">CNCM I 4573</strain>
        <strain evidence="3">CNCM I 4575</strain>
    </source>
</reference>
<accession>A0A2A7AQS3</accession>
<organism evidence="3 4">
    <name type="scientific">Faecalibacterium prausnitzii</name>
    <dbReference type="NCBI Taxonomy" id="853"/>
    <lineage>
        <taxon>Bacteria</taxon>
        <taxon>Bacillati</taxon>
        <taxon>Bacillota</taxon>
        <taxon>Clostridia</taxon>
        <taxon>Eubacteriales</taxon>
        <taxon>Oscillospiraceae</taxon>
        <taxon>Faecalibacterium</taxon>
    </lineage>
</organism>
<evidence type="ECO:0008006" key="7">
    <source>
        <dbReference type="Google" id="ProtNLM"/>
    </source>
</evidence>
<sequence length="131" mass="14995">MIIGNWGLGLIFQTSDRRVLTPENLKRTTSAVWATHSRMGLKDQSEFIRPGLGQITFDIQLNAELGVRPRLMMDYINNCVETGDVQMLVIGFRRVGKHRWKITNASTAYEVVYSRGEIVKAKMTLTMEEYL</sequence>
<dbReference type="EMBL" id="NMTY01000015">
    <property type="protein sequence ID" value="PDX81411.1"/>
    <property type="molecule type" value="Genomic_DNA"/>
</dbReference>
<proteinExistence type="predicted"/>
<dbReference type="Proteomes" id="UP000220005">
    <property type="component" value="Unassembled WGS sequence"/>
</dbReference>
<dbReference type="EMBL" id="WKQE01000001">
    <property type="protein sequence ID" value="MSC79548.1"/>
    <property type="molecule type" value="Genomic_DNA"/>
</dbReference>
<evidence type="ECO:0000313" key="6">
    <source>
        <dbReference type="Proteomes" id="UP000477010"/>
    </source>
</evidence>